<feature type="transmembrane region" description="Helical" evidence="1">
    <location>
        <begin position="79"/>
        <end position="100"/>
    </location>
</feature>
<dbReference type="RefSeq" id="WP_271714506.1">
    <property type="nucleotide sequence ID" value="NZ_AP024169.1"/>
</dbReference>
<keyword evidence="1" id="KW-1133">Transmembrane helix</keyword>
<dbReference type="PANTHER" id="PTHR30590:SF2">
    <property type="entry name" value="INNER MEMBRANE PROTEIN"/>
    <property type="match status" value="1"/>
</dbReference>
<dbReference type="Proteomes" id="UP000595897">
    <property type="component" value="Chromosome"/>
</dbReference>
<dbReference type="Pfam" id="PF04235">
    <property type="entry name" value="DUF418"/>
    <property type="match status" value="1"/>
</dbReference>
<feature type="transmembrane region" description="Helical" evidence="1">
    <location>
        <begin position="298"/>
        <end position="317"/>
    </location>
</feature>
<dbReference type="AlphaFoldDB" id="A0A7R7EIC0"/>
<proteinExistence type="predicted"/>
<reference evidence="3 4" key="1">
    <citation type="submission" date="2020-11" db="EMBL/GenBank/DDBJ databases">
        <title>Draft genome sequencing of a Lachnospiraceae strain isolated from anoxic soil subjected to BSD treatment.</title>
        <authorList>
            <person name="Uek A."/>
            <person name="Tonouchi A."/>
        </authorList>
    </citation>
    <scope>NUCLEOTIDE SEQUENCE [LARGE SCALE GENOMIC DNA]</scope>
    <source>
        <strain evidence="3 4">TB5</strain>
    </source>
</reference>
<organism evidence="3 4">
    <name type="scientific">Anaeromicropila herbilytica</name>
    <dbReference type="NCBI Taxonomy" id="2785025"/>
    <lineage>
        <taxon>Bacteria</taxon>
        <taxon>Bacillati</taxon>
        <taxon>Bacillota</taxon>
        <taxon>Clostridia</taxon>
        <taxon>Lachnospirales</taxon>
        <taxon>Lachnospiraceae</taxon>
        <taxon>Anaeromicropila</taxon>
    </lineage>
</organism>
<feature type="transmembrane region" description="Helical" evidence="1">
    <location>
        <begin position="106"/>
        <end position="124"/>
    </location>
</feature>
<name>A0A7R7EIC0_9FIRM</name>
<accession>A0A7R7EIC0</accession>
<dbReference type="PANTHER" id="PTHR30590">
    <property type="entry name" value="INNER MEMBRANE PROTEIN"/>
    <property type="match status" value="1"/>
</dbReference>
<sequence>MMNKEIENPIMQEKQSSKRLIALDAARGLAVIGMFIQHFALNQRNSFVSGNTMILFILCSGISYSIMSKRMRENEVEPTVFRARILARTVFIDLVGYILILLNGPFGVVLPAYAMLFIFALLLIRCSTRALIRISCILFIVSPPIMILGLSLFHDVALLSDIAGGPLSGLAWAPVFVAGMAIGRLDLHNTRIALRLITIGITILIPFKLIATFVLPGVLKSFVTWYTHFPGITNAKVDPYAIWPMNTQPPQWQMLFVDMPQGGSTFELLIGTGGSLIILGLLCLISKKNTAILKPFSAVGRVALTLYVVQFVIAWGFNIVGIDVTSIDIGAILFGDILVAIAVLIAGGLLTRLPIGPLESLIRHFEGLFSSPSRRDASKI</sequence>
<dbReference type="InterPro" id="IPR052529">
    <property type="entry name" value="Bact_Transport_Assoc"/>
</dbReference>
<evidence type="ECO:0000313" key="4">
    <source>
        <dbReference type="Proteomes" id="UP000595897"/>
    </source>
</evidence>
<feature type="domain" description="DUF418" evidence="2">
    <location>
        <begin position="265"/>
        <end position="364"/>
    </location>
</feature>
<feature type="transmembrane region" description="Helical" evidence="1">
    <location>
        <begin position="268"/>
        <end position="286"/>
    </location>
</feature>
<keyword evidence="1" id="KW-0472">Membrane</keyword>
<dbReference type="KEGG" id="ahb:bsdtb5_05160"/>
<evidence type="ECO:0000259" key="2">
    <source>
        <dbReference type="Pfam" id="PF04235"/>
    </source>
</evidence>
<evidence type="ECO:0000313" key="3">
    <source>
        <dbReference type="EMBL" id="BCN29221.1"/>
    </source>
</evidence>
<protein>
    <recommendedName>
        <fullName evidence="2">DUF418 domain-containing protein</fullName>
    </recommendedName>
</protein>
<gene>
    <name evidence="3" type="ORF">bsdtb5_05160</name>
</gene>
<dbReference type="EMBL" id="AP024169">
    <property type="protein sequence ID" value="BCN29221.1"/>
    <property type="molecule type" value="Genomic_DNA"/>
</dbReference>
<feature type="transmembrane region" description="Helical" evidence="1">
    <location>
        <begin position="131"/>
        <end position="153"/>
    </location>
</feature>
<dbReference type="InterPro" id="IPR007349">
    <property type="entry name" value="DUF418"/>
</dbReference>
<feature type="transmembrane region" description="Helical" evidence="1">
    <location>
        <begin position="21"/>
        <end position="41"/>
    </location>
</feature>
<keyword evidence="4" id="KW-1185">Reference proteome</keyword>
<feature type="transmembrane region" description="Helical" evidence="1">
    <location>
        <begin position="47"/>
        <end position="67"/>
    </location>
</feature>
<keyword evidence="1" id="KW-0812">Transmembrane</keyword>
<feature type="transmembrane region" description="Helical" evidence="1">
    <location>
        <begin position="329"/>
        <end position="350"/>
    </location>
</feature>
<feature type="transmembrane region" description="Helical" evidence="1">
    <location>
        <begin position="192"/>
        <end position="215"/>
    </location>
</feature>
<feature type="transmembrane region" description="Helical" evidence="1">
    <location>
        <begin position="165"/>
        <end position="185"/>
    </location>
</feature>
<evidence type="ECO:0000256" key="1">
    <source>
        <dbReference type="SAM" id="Phobius"/>
    </source>
</evidence>